<dbReference type="RefSeq" id="WP_115824974.1">
    <property type="nucleotide sequence ID" value="NZ_QUAE01000028.1"/>
</dbReference>
<evidence type="ECO:0000313" key="2">
    <source>
        <dbReference type="Proteomes" id="UP000256305"/>
    </source>
</evidence>
<evidence type="ECO:0000313" key="1">
    <source>
        <dbReference type="EMBL" id="REJ06249.1"/>
    </source>
</evidence>
<sequence>MKAFEAAKDVIAERFPDCDASLLAGSVVREEATSTSDLDIVIFDSEVTSSFRESFYAGQWPVEVFVHNWSSYRGFFDSDCERGQPSMPRMVAEGKVLKWDERLEAVKHEAAGLLKKGPPLWSEETLLLKRYFLTDALDDFVGCTERGEALFIAAKLVEQTSEFYLRANGQWSGSSKWIARSLRNYDAAFAERLIQCFDHFYKSGERKGVVELVDEVLNPYGGRLFEGFSIGKSKRR</sequence>
<dbReference type="InterPro" id="IPR043519">
    <property type="entry name" value="NT_sf"/>
</dbReference>
<gene>
    <name evidence="1" type="ORF">DYE48_19205</name>
</gene>
<dbReference type="Gene3D" id="3.30.460.10">
    <property type="entry name" value="Beta Polymerase, domain 2"/>
    <property type="match status" value="1"/>
</dbReference>
<comment type="caution">
    <text evidence="1">The sequence shown here is derived from an EMBL/GenBank/DDBJ whole genome shotgun (WGS) entry which is preliminary data.</text>
</comment>
<protein>
    <submittedName>
        <fullName evidence="1">Nucleotidyltransferase domain-containing protein</fullName>
    </submittedName>
</protein>
<dbReference type="EMBL" id="QUAE01000028">
    <property type="protein sequence ID" value="REJ06249.1"/>
    <property type="molecule type" value="Genomic_DNA"/>
</dbReference>
<dbReference type="CDD" id="cd05403">
    <property type="entry name" value="NT_KNTase_like"/>
    <property type="match status" value="1"/>
</dbReference>
<keyword evidence="1" id="KW-0808">Transferase</keyword>
<keyword evidence="2" id="KW-1185">Reference proteome</keyword>
<name>A0A3E0J061_9BACI</name>
<accession>A0A3E0J061</accession>
<proteinExistence type="predicted"/>
<dbReference type="GO" id="GO:0016740">
    <property type="term" value="F:transferase activity"/>
    <property type="evidence" value="ECO:0007669"/>
    <property type="project" value="UniProtKB-KW"/>
</dbReference>
<organism evidence="1 2">
    <name type="scientific">Halobacillus trueperi</name>
    <dbReference type="NCBI Taxonomy" id="156205"/>
    <lineage>
        <taxon>Bacteria</taxon>
        <taxon>Bacillati</taxon>
        <taxon>Bacillota</taxon>
        <taxon>Bacilli</taxon>
        <taxon>Bacillales</taxon>
        <taxon>Bacillaceae</taxon>
        <taxon>Halobacillus</taxon>
    </lineage>
</organism>
<reference evidence="1 2" key="1">
    <citation type="submission" date="2018-08" db="EMBL/GenBank/DDBJ databases">
        <title>Genome sequence of Halobacillus trueperi KCTC 3686.</title>
        <authorList>
            <person name="Cho K.H."/>
            <person name="Kwak M.-J."/>
            <person name="Kim B.-Y."/>
            <person name="Chun J."/>
        </authorList>
    </citation>
    <scope>NUCLEOTIDE SEQUENCE [LARGE SCALE GENOMIC DNA]</scope>
    <source>
        <strain evidence="1 2">KCTC 3686</strain>
    </source>
</reference>
<dbReference type="AlphaFoldDB" id="A0A3E0J061"/>
<dbReference type="SUPFAM" id="SSF81301">
    <property type="entry name" value="Nucleotidyltransferase"/>
    <property type="match status" value="1"/>
</dbReference>
<dbReference type="Proteomes" id="UP000256305">
    <property type="component" value="Unassembled WGS sequence"/>
</dbReference>